<dbReference type="AlphaFoldDB" id="A0A5N6RRX2"/>
<keyword evidence="5" id="KW-1185">Reference proteome</keyword>
<dbReference type="EMBL" id="CM017328">
    <property type="protein sequence ID" value="KAE8125095.1"/>
    <property type="molecule type" value="Genomic_DNA"/>
</dbReference>
<feature type="repeat" description="PPR" evidence="3">
    <location>
        <begin position="23"/>
        <end position="57"/>
    </location>
</feature>
<accession>A0A5N6RRX2</accession>
<sequence length="75" mass="8793">MEGMLDEAMEIFRLMEENKYRLDTNNFNALILGFCKSQRTDLSFEVFGMMIEKGYMPNKTTYTIIVEGLPIKKEN</sequence>
<evidence type="ECO:0000256" key="3">
    <source>
        <dbReference type="PROSITE-ProRule" id="PRU00708"/>
    </source>
</evidence>
<dbReference type="NCBIfam" id="TIGR00756">
    <property type="entry name" value="PPR"/>
    <property type="match status" value="2"/>
</dbReference>
<evidence type="ECO:0000256" key="1">
    <source>
        <dbReference type="ARBA" id="ARBA00007626"/>
    </source>
</evidence>
<proteinExistence type="inferred from homology"/>
<dbReference type="Gene3D" id="1.25.40.10">
    <property type="entry name" value="Tetratricopeptide repeat domain"/>
    <property type="match status" value="1"/>
</dbReference>
<reference evidence="4 5" key="1">
    <citation type="submission" date="2019-06" db="EMBL/GenBank/DDBJ databases">
        <title>A chromosomal-level reference genome of Carpinus fangiana (Coryloideae, Betulaceae).</title>
        <authorList>
            <person name="Yang X."/>
            <person name="Wang Z."/>
            <person name="Zhang L."/>
            <person name="Hao G."/>
            <person name="Liu J."/>
            <person name="Yang Y."/>
        </authorList>
    </citation>
    <scope>NUCLEOTIDE SEQUENCE [LARGE SCALE GENOMIC DNA]</scope>
    <source>
        <strain evidence="4">Cfa_2016G</strain>
        <tissue evidence="4">Leaf</tissue>
    </source>
</reference>
<comment type="similarity">
    <text evidence="1">Belongs to the PPR family. P subfamily.</text>
</comment>
<dbReference type="Pfam" id="PF13041">
    <property type="entry name" value="PPR_2"/>
    <property type="match status" value="1"/>
</dbReference>
<dbReference type="InterPro" id="IPR002885">
    <property type="entry name" value="PPR_rpt"/>
</dbReference>
<gene>
    <name evidence="4" type="ORF">FH972_019930</name>
</gene>
<evidence type="ECO:0000256" key="2">
    <source>
        <dbReference type="ARBA" id="ARBA00022737"/>
    </source>
</evidence>
<name>A0A5N6RRX2_9ROSI</name>
<evidence type="ECO:0000313" key="5">
    <source>
        <dbReference type="Proteomes" id="UP000327013"/>
    </source>
</evidence>
<dbReference type="Pfam" id="PF01535">
    <property type="entry name" value="PPR"/>
    <property type="match status" value="1"/>
</dbReference>
<dbReference type="OrthoDB" id="1711359at2759"/>
<dbReference type="PANTHER" id="PTHR47941">
    <property type="entry name" value="PENTATRICOPEPTIDE REPEAT-CONTAINING PROTEIN 3, MITOCHONDRIAL"/>
    <property type="match status" value="1"/>
</dbReference>
<dbReference type="PROSITE" id="PS51375">
    <property type="entry name" value="PPR"/>
    <property type="match status" value="1"/>
</dbReference>
<evidence type="ECO:0008006" key="6">
    <source>
        <dbReference type="Google" id="ProtNLM"/>
    </source>
</evidence>
<dbReference type="InterPro" id="IPR011990">
    <property type="entry name" value="TPR-like_helical_dom_sf"/>
</dbReference>
<evidence type="ECO:0000313" key="4">
    <source>
        <dbReference type="EMBL" id="KAE8125095.1"/>
    </source>
</evidence>
<dbReference type="Proteomes" id="UP000327013">
    <property type="component" value="Chromosome 8"/>
</dbReference>
<keyword evidence="2" id="KW-0677">Repeat</keyword>
<organism evidence="4 5">
    <name type="scientific">Carpinus fangiana</name>
    <dbReference type="NCBI Taxonomy" id="176857"/>
    <lineage>
        <taxon>Eukaryota</taxon>
        <taxon>Viridiplantae</taxon>
        <taxon>Streptophyta</taxon>
        <taxon>Embryophyta</taxon>
        <taxon>Tracheophyta</taxon>
        <taxon>Spermatophyta</taxon>
        <taxon>Magnoliopsida</taxon>
        <taxon>eudicotyledons</taxon>
        <taxon>Gunneridae</taxon>
        <taxon>Pentapetalae</taxon>
        <taxon>rosids</taxon>
        <taxon>fabids</taxon>
        <taxon>Fagales</taxon>
        <taxon>Betulaceae</taxon>
        <taxon>Carpinus</taxon>
    </lineage>
</organism>
<protein>
    <recommendedName>
        <fullName evidence="6">Pentacotripeptide-repeat region of PRORP domain-containing protein</fullName>
    </recommendedName>
</protein>